<evidence type="ECO:0000259" key="5">
    <source>
        <dbReference type="PROSITE" id="PS50850"/>
    </source>
</evidence>
<dbReference type="PANTHER" id="PTHR23526">
    <property type="entry name" value="INTEGRAL MEMBRANE TRANSPORT PROTEIN-RELATED"/>
    <property type="match status" value="1"/>
</dbReference>
<dbReference type="InterPro" id="IPR052528">
    <property type="entry name" value="Sugar_transport-like"/>
</dbReference>
<comment type="caution">
    <text evidence="6">The sequence shown here is derived from an EMBL/GenBank/DDBJ whole genome shotgun (WGS) entry which is preliminary data.</text>
</comment>
<feature type="transmembrane region" description="Helical" evidence="4">
    <location>
        <begin position="330"/>
        <end position="353"/>
    </location>
</feature>
<feature type="transmembrane region" description="Helical" evidence="4">
    <location>
        <begin position="157"/>
        <end position="177"/>
    </location>
</feature>
<dbReference type="InterPro" id="IPR036259">
    <property type="entry name" value="MFS_trans_sf"/>
</dbReference>
<feature type="transmembrane region" description="Helical" evidence="4">
    <location>
        <begin position="269"/>
        <end position="287"/>
    </location>
</feature>
<keyword evidence="2 4" id="KW-1133">Transmembrane helix</keyword>
<dbReference type="PROSITE" id="PS50850">
    <property type="entry name" value="MFS"/>
    <property type="match status" value="1"/>
</dbReference>
<gene>
    <name evidence="6" type="ORF">A2642_03605</name>
</gene>
<dbReference type="AlphaFoldDB" id="A0A1F6V501"/>
<feature type="transmembrane region" description="Helical" evidence="4">
    <location>
        <begin position="234"/>
        <end position="257"/>
    </location>
</feature>
<dbReference type="InterPro" id="IPR020846">
    <property type="entry name" value="MFS_dom"/>
</dbReference>
<keyword evidence="1 4" id="KW-0812">Transmembrane</keyword>
<feature type="domain" description="Major facilitator superfamily (MFS) profile" evidence="5">
    <location>
        <begin position="157"/>
        <end position="383"/>
    </location>
</feature>
<dbReference type="GO" id="GO:0022857">
    <property type="term" value="F:transmembrane transporter activity"/>
    <property type="evidence" value="ECO:0007669"/>
    <property type="project" value="InterPro"/>
</dbReference>
<evidence type="ECO:0000256" key="3">
    <source>
        <dbReference type="ARBA" id="ARBA00023136"/>
    </source>
</evidence>
<evidence type="ECO:0000313" key="7">
    <source>
        <dbReference type="Proteomes" id="UP000178700"/>
    </source>
</evidence>
<feature type="transmembrane region" description="Helical" evidence="4">
    <location>
        <begin position="69"/>
        <end position="87"/>
    </location>
</feature>
<organism evidence="6 7">
    <name type="scientific">Candidatus Nomurabacteria bacterium RIFCSPHIGHO2_01_FULL_39_10</name>
    <dbReference type="NCBI Taxonomy" id="1801733"/>
    <lineage>
        <taxon>Bacteria</taxon>
        <taxon>Candidatus Nomuraibacteriota</taxon>
    </lineage>
</organism>
<evidence type="ECO:0000313" key="6">
    <source>
        <dbReference type="EMBL" id="OGI64763.1"/>
    </source>
</evidence>
<dbReference type="Proteomes" id="UP000178700">
    <property type="component" value="Unassembled WGS sequence"/>
</dbReference>
<feature type="transmembrane region" description="Helical" evidence="4">
    <location>
        <begin position="38"/>
        <end position="57"/>
    </location>
</feature>
<protein>
    <recommendedName>
        <fullName evidence="5">Major facilitator superfamily (MFS) profile domain-containing protein</fullName>
    </recommendedName>
</protein>
<dbReference type="SUPFAM" id="SSF103473">
    <property type="entry name" value="MFS general substrate transporter"/>
    <property type="match status" value="1"/>
</dbReference>
<evidence type="ECO:0000256" key="4">
    <source>
        <dbReference type="SAM" id="Phobius"/>
    </source>
</evidence>
<feature type="transmembrane region" description="Helical" evidence="4">
    <location>
        <begin position="93"/>
        <end position="111"/>
    </location>
</feature>
<feature type="transmembrane region" description="Helical" evidence="4">
    <location>
        <begin position="131"/>
        <end position="151"/>
    </location>
</feature>
<accession>A0A1F6V501</accession>
<dbReference type="Pfam" id="PF07690">
    <property type="entry name" value="MFS_1"/>
    <property type="match status" value="1"/>
</dbReference>
<feature type="transmembrane region" description="Helical" evidence="4">
    <location>
        <begin position="7"/>
        <end position="26"/>
    </location>
</feature>
<dbReference type="InterPro" id="IPR011701">
    <property type="entry name" value="MFS"/>
</dbReference>
<keyword evidence="3 4" id="KW-0472">Membrane</keyword>
<name>A0A1F6V501_9BACT</name>
<dbReference type="EMBL" id="MFTJ01000038">
    <property type="protein sequence ID" value="OGI64763.1"/>
    <property type="molecule type" value="Genomic_DNA"/>
</dbReference>
<reference evidence="6 7" key="1">
    <citation type="journal article" date="2016" name="Nat. Commun.">
        <title>Thousands of microbial genomes shed light on interconnected biogeochemical processes in an aquifer system.</title>
        <authorList>
            <person name="Anantharaman K."/>
            <person name="Brown C.T."/>
            <person name="Hug L.A."/>
            <person name="Sharon I."/>
            <person name="Castelle C.J."/>
            <person name="Probst A.J."/>
            <person name="Thomas B.C."/>
            <person name="Singh A."/>
            <person name="Wilkins M.J."/>
            <person name="Karaoz U."/>
            <person name="Brodie E.L."/>
            <person name="Williams K.H."/>
            <person name="Hubbard S.S."/>
            <person name="Banfield J.F."/>
        </authorList>
    </citation>
    <scope>NUCLEOTIDE SEQUENCE [LARGE SCALE GENOMIC DNA]</scope>
</reference>
<feature type="transmembrane region" description="Helical" evidence="4">
    <location>
        <begin position="207"/>
        <end position="228"/>
    </location>
</feature>
<proteinExistence type="predicted"/>
<evidence type="ECO:0000256" key="1">
    <source>
        <dbReference type="ARBA" id="ARBA00022692"/>
    </source>
</evidence>
<dbReference type="Gene3D" id="1.20.1250.20">
    <property type="entry name" value="MFS general substrate transporter like domains"/>
    <property type="match status" value="2"/>
</dbReference>
<dbReference type="PANTHER" id="PTHR23526:SF4">
    <property type="entry name" value="INTEGRAL MEMBRANE TRANSPORT PROTEIN"/>
    <property type="match status" value="1"/>
</dbReference>
<sequence length="383" mass="43516">MRHTRTIIYLAGFIFSLPIALMAYINSSFISSFIDEKLVGTIYTLGSIISLLALLIVPKIFSKTGGYKFLLWVIILDSLAILLLAFSQNAWSAIIFFVFCFTLNILVYFSLDEILKIFSKDSSTGKTRGSYLAFCSLAWVIAQFSLGAFLGEFSFRIIYLVSFGLMLLFFAIAFLRLQNISDPKYDKINIKKNIGQFFRNKNLFRSFGISFLLQFFYSWMVIYTPIYLSLHLGFSWSQIGIIFAIMLLPFVIVPFPLGKYADKIGERKILMSGFTIASLATLSIFFIQTSEVWIWALVLFATRLGTASVEVAADAYFFKHIKPENEEFVGVYRTASPFAYILGPLCASIIFIFVPSFNFIYLILGALMLFGVYISETIRKNDN</sequence>
<evidence type="ECO:0000256" key="2">
    <source>
        <dbReference type="ARBA" id="ARBA00022989"/>
    </source>
</evidence>